<keyword evidence="3" id="KW-0472">Membrane</keyword>
<evidence type="ECO:0000313" key="6">
    <source>
        <dbReference type="Proteomes" id="UP001528672"/>
    </source>
</evidence>
<evidence type="ECO:0000256" key="3">
    <source>
        <dbReference type="SAM" id="Phobius"/>
    </source>
</evidence>
<dbReference type="PROSITE" id="PS50887">
    <property type="entry name" value="GGDEF"/>
    <property type="match status" value="1"/>
</dbReference>
<dbReference type="InterPro" id="IPR043128">
    <property type="entry name" value="Rev_trsase/Diguanyl_cyclase"/>
</dbReference>
<feature type="transmembrane region" description="Helical" evidence="3">
    <location>
        <begin position="12"/>
        <end position="32"/>
    </location>
</feature>
<sequence length="428" mass="47204">MPRAWRNTRSIWFFSLAAAVFVLLCLGISGLIDQQQRQVLDATRRMQEQTVPQIVRLQRLGRNLEQMRHAGEQVLGSATATDRQNTLLLLNLVSHHPSLLSHPQAAPLAEQVARFLTEADAAVARDPTAMASWRQRWQPLARQLSQLADEVMTEAAHLMSADLDNLSDVVSKARVQLLGSMLLVGGFSLALLASLHRQIFQPLAQIHRVLLALNSRDPVPDLPPSRVMELRSVASAITALHRAMRDNESVRQQLEFQAHHDALTELPNRRHFMAQAQLQAQRLLGHQGRAIVGMADLDFFKRVNDEHSHATGDDVLRQCAHLLRGALRANDLVCRYGGEEFAFLLPEAGPELGQALAERLRQSLASHAFALNTGGTLPPMTVSVGLAVLGPEGLEKALAEADQALYSAKRGGRNQVVLHWHQPLPASA</sequence>
<dbReference type="SUPFAM" id="SSF55073">
    <property type="entry name" value="Nucleotide cyclase"/>
    <property type="match status" value="1"/>
</dbReference>
<keyword evidence="6" id="KW-1185">Reference proteome</keyword>
<dbReference type="EMBL" id="JAQSIO010000001">
    <property type="protein sequence ID" value="MDD0813561.1"/>
    <property type="molecule type" value="Genomic_DNA"/>
</dbReference>
<dbReference type="InterPro" id="IPR029787">
    <property type="entry name" value="Nucleotide_cyclase"/>
</dbReference>
<dbReference type="EC" id="2.7.7.65" evidence="1"/>
<dbReference type="PANTHER" id="PTHR45138">
    <property type="entry name" value="REGULATORY COMPONENTS OF SENSORY TRANSDUCTION SYSTEM"/>
    <property type="match status" value="1"/>
</dbReference>
<dbReference type="Pfam" id="PF00990">
    <property type="entry name" value="GGDEF"/>
    <property type="match status" value="1"/>
</dbReference>
<feature type="transmembrane region" description="Helical" evidence="3">
    <location>
        <begin position="177"/>
        <end position="195"/>
    </location>
</feature>
<dbReference type="Gene3D" id="3.30.70.270">
    <property type="match status" value="1"/>
</dbReference>
<accession>A0ABT5MAV9</accession>
<protein>
    <recommendedName>
        <fullName evidence="1">diguanylate cyclase</fullName>
        <ecNumber evidence="1">2.7.7.65</ecNumber>
    </recommendedName>
</protein>
<evidence type="ECO:0000256" key="1">
    <source>
        <dbReference type="ARBA" id="ARBA00012528"/>
    </source>
</evidence>
<evidence type="ECO:0000256" key="2">
    <source>
        <dbReference type="ARBA" id="ARBA00034247"/>
    </source>
</evidence>
<evidence type="ECO:0000313" key="5">
    <source>
        <dbReference type="EMBL" id="MDD0813561.1"/>
    </source>
</evidence>
<reference evidence="5 6" key="1">
    <citation type="submission" date="2023-02" db="EMBL/GenBank/DDBJ databases">
        <title>Bacterial whole genome sequence for Curvibacter sp. HBC28.</title>
        <authorList>
            <person name="Le V."/>
            <person name="Ko S.-R."/>
            <person name="Ahn C.-Y."/>
            <person name="Oh H.-M."/>
        </authorList>
    </citation>
    <scope>NUCLEOTIDE SEQUENCE [LARGE SCALE GENOMIC DNA]</scope>
    <source>
        <strain evidence="5 6">HBC28</strain>
    </source>
</reference>
<organism evidence="5 6">
    <name type="scientific">Curvibacter microcysteis</name>
    <dbReference type="NCBI Taxonomy" id="3026419"/>
    <lineage>
        <taxon>Bacteria</taxon>
        <taxon>Pseudomonadati</taxon>
        <taxon>Pseudomonadota</taxon>
        <taxon>Betaproteobacteria</taxon>
        <taxon>Burkholderiales</taxon>
        <taxon>Comamonadaceae</taxon>
        <taxon>Curvibacter</taxon>
    </lineage>
</organism>
<feature type="domain" description="GGDEF" evidence="4">
    <location>
        <begin position="288"/>
        <end position="421"/>
    </location>
</feature>
<dbReference type="PANTHER" id="PTHR45138:SF9">
    <property type="entry name" value="DIGUANYLATE CYCLASE DGCM-RELATED"/>
    <property type="match status" value="1"/>
</dbReference>
<dbReference type="RefSeq" id="WP_273925078.1">
    <property type="nucleotide sequence ID" value="NZ_JAQSIO010000001.1"/>
</dbReference>
<name>A0ABT5MAV9_9BURK</name>
<dbReference type="CDD" id="cd01949">
    <property type="entry name" value="GGDEF"/>
    <property type="match status" value="1"/>
</dbReference>
<proteinExistence type="predicted"/>
<keyword evidence="3" id="KW-1133">Transmembrane helix</keyword>
<comment type="caution">
    <text evidence="5">The sequence shown here is derived from an EMBL/GenBank/DDBJ whole genome shotgun (WGS) entry which is preliminary data.</text>
</comment>
<keyword evidence="3" id="KW-0812">Transmembrane</keyword>
<gene>
    <name evidence="5" type="ORF">PSQ39_02850</name>
</gene>
<dbReference type="InterPro" id="IPR050469">
    <property type="entry name" value="Diguanylate_Cyclase"/>
</dbReference>
<dbReference type="Proteomes" id="UP001528672">
    <property type="component" value="Unassembled WGS sequence"/>
</dbReference>
<evidence type="ECO:0000259" key="4">
    <source>
        <dbReference type="PROSITE" id="PS50887"/>
    </source>
</evidence>
<comment type="catalytic activity">
    <reaction evidence="2">
        <text>2 GTP = 3',3'-c-di-GMP + 2 diphosphate</text>
        <dbReference type="Rhea" id="RHEA:24898"/>
        <dbReference type="ChEBI" id="CHEBI:33019"/>
        <dbReference type="ChEBI" id="CHEBI:37565"/>
        <dbReference type="ChEBI" id="CHEBI:58805"/>
        <dbReference type="EC" id="2.7.7.65"/>
    </reaction>
</comment>
<dbReference type="SMART" id="SM00267">
    <property type="entry name" value="GGDEF"/>
    <property type="match status" value="1"/>
</dbReference>
<dbReference type="InterPro" id="IPR000160">
    <property type="entry name" value="GGDEF_dom"/>
</dbReference>
<dbReference type="NCBIfam" id="TIGR00254">
    <property type="entry name" value="GGDEF"/>
    <property type="match status" value="1"/>
</dbReference>